<dbReference type="GO" id="GO:0030170">
    <property type="term" value="F:pyridoxal phosphate binding"/>
    <property type="evidence" value="ECO:0007669"/>
    <property type="project" value="TreeGrafter"/>
</dbReference>
<name>A0A3B0ZDU6_9ZZZZ</name>
<dbReference type="InterPro" id="IPR015424">
    <property type="entry name" value="PyrdxlP-dep_Trfase"/>
</dbReference>
<reference evidence="1" key="1">
    <citation type="submission" date="2018-06" db="EMBL/GenBank/DDBJ databases">
        <authorList>
            <person name="Zhirakovskaya E."/>
        </authorList>
    </citation>
    <scope>NUCLEOTIDE SEQUENCE</scope>
</reference>
<protein>
    <recommendedName>
        <fullName evidence="2">DegT/DnrJ/EryC1/StrS aminotransferase</fullName>
    </recommendedName>
</protein>
<dbReference type="EMBL" id="UOFQ01000151">
    <property type="protein sequence ID" value="VAW89741.1"/>
    <property type="molecule type" value="Genomic_DNA"/>
</dbReference>
<dbReference type="InterPro" id="IPR000653">
    <property type="entry name" value="DegT/StrS_aminotransferase"/>
</dbReference>
<dbReference type="InterPro" id="IPR015422">
    <property type="entry name" value="PyrdxlP-dep_Trfase_small"/>
</dbReference>
<dbReference type="GO" id="GO:0000271">
    <property type="term" value="P:polysaccharide biosynthetic process"/>
    <property type="evidence" value="ECO:0007669"/>
    <property type="project" value="TreeGrafter"/>
</dbReference>
<evidence type="ECO:0008006" key="2">
    <source>
        <dbReference type="Google" id="ProtNLM"/>
    </source>
</evidence>
<accession>A0A3B0ZDU6</accession>
<dbReference type="SUPFAM" id="SSF53383">
    <property type="entry name" value="PLP-dependent transferases"/>
    <property type="match status" value="1"/>
</dbReference>
<organism evidence="1">
    <name type="scientific">hydrothermal vent metagenome</name>
    <dbReference type="NCBI Taxonomy" id="652676"/>
    <lineage>
        <taxon>unclassified sequences</taxon>
        <taxon>metagenomes</taxon>
        <taxon>ecological metagenomes</taxon>
    </lineage>
</organism>
<dbReference type="PANTHER" id="PTHR30244">
    <property type="entry name" value="TRANSAMINASE"/>
    <property type="match status" value="1"/>
</dbReference>
<proteinExistence type="predicted"/>
<sequence length="386" mass="42777">MESVEAMIFYQLPPAGNKIIPHREHDGENRVNDCFPGDLFFFNSGAASLAVAVLVSIQHLKLEKPEVLLPAYACPELVSAVVFAGAKPILVDFSVDRPWMDLDVISEKLTEQTCAVIAVSLFGIPERIGAIRKELQGHSALVIEDSAQAFPDKGEQPGAGADLVIYSFGRGKPVSVLGGGAVLASNSALAEKVRQVYCDVQPLESIRWRSQLKIQAYNRLLSPRLYWLPNMLPFISLGATVYHPLYEIKQMDLFGVEILGDNIAEYWRRDKMPQDLLMQGVAASESDAVIDLARRCCGEKMPRLIRYPLLARTAELRDKLCEKLNKKGLGASKMYPDTLPNIKGLECMFEGQGCTPNAKSFSQRIFTLPLHQGVSEKTILRMLDEI</sequence>
<dbReference type="PANTHER" id="PTHR30244:SF34">
    <property type="entry name" value="DTDP-4-AMINO-4,6-DIDEOXYGALACTOSE TRANSAMINASE"/>
    <property type="match status" value="1"/>
</dbReference>
<dbReference type="Gene3D" id="3.40.640.10">
    <property type="entry name" value="Type I PLP-dependent aspartate aminotransferase-like (Major domain)"/>
    <property type="match status" value="1"/>
</dbReference>
<gene>
    <name evidence="1" type="ORF">MNBD_GAMMA17-2083</name>
</gene>
<dbReference type="Pfam" id="PF01041">
    <property type="entry name" value="DegT_DnrJ_EryC1"/>
    <property type="match status" value="2"/>
</dbReference>
<dbReference type="Gene3D" id="3.90.1150.10">
    <property type="entry name" value="Aspartate Aminotransferase, domain 1"/>
    <property type="match status" value="1"/>
</dbReference>
<dbReference type="GO" id="GO:0008483">
    <property type="term" value="F:transaminase activity"/>
    <property type="evidence" value="ECO:0007669"/>
    <property type="project" value="TreeGrafter"/>
</dbReference>
<evidence type="ECO:0000313" key="1">
    <source>
        <dbReference type="EMBL" id="VAW89741.1"/>
    </source>
</evidence>
<dbReference type="AlphaFoldDB" id="A0A3B0ZDU6"/>
<dbReference type="InterPro" id="IPR015421">
    <property type="entry name" value="PyrdxlP-dep_Trfase_major"/>
</dbReference>